<dbReference type="KEGG" id="aia:AWH56_005930"/>
<dbReference type="Proteomes" id="UP000180175">
    <property type="component" value="Chromosome"/>
</dbReference>
<evidence type="ECO:0000313" key="2">
    <source>
        <dbReference type="Proteomes" id="UP000180175"/>
    </source>
</evidence>
<reference evidence="1 2" key="2">
    <citation type="journal article" date="2019" name="Int. J. Syst. Evol. Microbiol.">
        <title>Anaerobacillus isosaccharinicus sp. nov., an alkaliphilic bacterium which degrades isosaccharinic acid.</title>
        <authorList>
            <person name="Bassil N.M."/>
            <person name="Lloyd J.R."/>
        </authorList>
    </citation>
    <scope>NUCLEOTIDE SEQUENCE [LARGE SCALE GENOMIC DNA]</scope>
    <source>
        <strain evidence="1 2">NB2006</strain>
    </source>
</reference>
<sequence length="51" mass="5953">MNVDKKLITTLLDALYPKQLEQVRDIVLSMYLENDEENKYDDEATTSDAMQ</sequence>
<reference evidence="1 2" key="1">
    <citation type="journal article" date="2017" name="Genome Announc.">
        <title>Draft Genome Sequences of Four Alkaliphilic Bacteria Belonging to the Anaerobacillus Genus.</title>
        <authorList>
            <person name="Bassil N.M."/>
            <person name="Lloyd J.R."/>
        </authorList>
    </citation>
    <scope>NUCLEOTIDE SEQUENCE [LARGE SCALE GENOMIC DNA]</scope>
    <source>
        <strain evidence="1 2">NB2006</strain>
    </source>
</reference>
<dbReference type="RefSeq" id="WP_159432496.1">
    <property type="nucleotide sequence ID" value="NZ_CP063356.2"/>
</dbReference>
<organism evidence="1 2">
    <name type="scientific">Anaerobacillus isosaccharinicus</name>
    <dbReference type="NCBI Taxonomy" id="1532552"/>
    <lineage>
        <taxon>Bacteria</taxon>
        <taxon>Bacillati</taxon>
        <taxon>Bacillota</taxon>
        <taxon>Bacilli</taxon>
        <taxon>Bacillales</taxon>
        <taxon>Bacillaceae</taxon>
        <taxon>Anaerobacillus</taxon>
    </lineage>
</organism>
<dbReference type="EMBL" id="CP063356">
    <property type="protein sequence ID" value="QOY37176.1"/>
    <property type="molecule type" value="Genomic_DNA"/>
</dbReference>
<accession>A0A7S7RCP8</accession>
<dbReference type="AlphaFoldDB" id="A0A7S7RCP8"/>
<protein>
    <submittedName>
        <fullName evidence="1">Uncharacterized protein</fullName>
    </submittedName>
</protein>
<evidence type="ECO:0000313" key="1">
    <source>
        <dbReference type="EMBL" id="QOY37176.1"/>
    </source>
</evidence>
<proteinExistence type="predicted"/>
<gene>
    <name evidence="1" type="ORF">AWH56_005930</name>
</gene>
<name>A0A7S7RCP8_9BACI</name>
<keyword evidence="2" id="KW-1185">Reference proteome</keyword>